<dbReference type="PIRSF" id="PIRSF012296">
    <property type="entry name" value="EutS_PduU"/>
    <property type="match status" value="1"/>
</dbReference>
<dbReference type="InterPro" id="IPR037233">
    <property type="entry name" value="CcmK-like_sf"/>
</dbReference>
<dbReference type="PANTHER" id="PTHR40449:SF2">
    <property type="entry name" value="BACTERIAL MICROCOMPARTMENT SHELL PROTEIN EUTS"/>
    <property type="match status" value="1"/>
</dbReference>
<dbReference type="InterPro" id="IPR009307">
    <property type="entry name" value="EutS/PduU/CutR"/>
</dbReference>
<dbReference type="InterPro" id="IPR000249">
    <property type="entry name" value="BMC_dom"/>
</dbReference>
<evidence type="ECO:0000256" key="1">
    <source>
        <dbReference type="ARBA" id="ARBA00024322"/>
    </source>
</evidence>
<dbReference type="PROSITE" id="PS51931">
    <property type="entry name" value="BMC_CP"/>
    <property type="match status" value="1"/>
</dbReference>
<dbReference type="SUPFAM" id="SSF143414">
    <property type="entry name" value="CcmK-like"/>
    <property type="match status" value="1"/>
</dbReference>
<accession>A0A4U8YUJ3</accession>
<dbReference type="EMBL" id="CAADHO010000004">
    <property type="protein sequence ID" value="VFQ45013.1"/>
    <property type="molecule type" value="Genomic_DNA"/>
</dbReference>
<dbReference type="SMART" id="SM00877">
    <property type="entry name" value="BMC"/>
    <property type="match status" value="1"/>
</dbReference>
<dbReference type="GO" id="GO:0031469">
    <property type="term" value="C:bacterial microcompartment"/>
    <property type="evidence" value="ECO:0007669"/>
    <property type="project" value="UniProtKB-SubCell"/>
</dbReference>
<dbReference type="Proteomes" id="UP000507962">
    <property type="component" value="Unassembled WGS sequence"/>
</dbReference>
<keyword evidence="5" id="KW-1185">Reference proteome</keyword>
<feature type="domain" description="BMC circularly permuted" evidence="3">
    <location>
        <begin position="34"/>
        <end position="134"/>
    </location>
</feature>
<reference evidence="4 5" key="1">
    <citation type="submission" date="2019-03" db="EMBL/GenBank/DDBJ databases">
        <authorList>
            <person name="Nijsse B."/>
        </authorList>
    </citation>
    <scope>NUCLEOTIDE SEQUENCE [LARGE SCALE GENOMIC DNA]</scope>
    <source>
        <strain evidence="4">Desulfoluna butyratoxydans MSL71</strain>
    </source>
</reference>
<comment type="subcellular location">
    <subcellularLocation>
        <location evidence="1">Bacterial microcompartment</location>
    </subcellularLocation>
</comment>
<proteinExistence type="predicted"/>
<dbReference type="PANTHER" id="PTHR40449">
    <property type="entry name" value="ETHANOLAMINE UTILIZATION PROTEIN EUTS"/>
    <property type="match status" value="1"/>
</dbReference>
<dbReference type="Pfam" id="PF00936">
    <property type="entry name" value="BMC"/>
    <property type="match status" value="1"/>
</dbReference>
<name>A0A4U8YUJ3_9BACT</name>
<evidence type="ECO:0000259" key="3">
    <source>
        <dbReference type="PROSITE" id="PS51931"/>
    </source>
</evidence>
<sequence length="142" mass="15271">MMLVSGLEVPDSRYRLFLFLGDEVIVDASEQKQRVIQEYVPGKQVTLAHVIASPHKSIYMKLGLDDEAGDAIGILTITPSEGVIIAADIATKAAGVEIGFLDRFGGSLVLVGDVASVESALKGVLDYFDEVLHYASVEMTRS</sequence>
<dbReference type="Gene3D" id="3.30.70.1710">
    <property type="match status" value="1"/>
</dbReference>
<dbReference type="CDD" id="cd07046">
    <property type="entry name" value="BMC_PduU-EutS"/>
    <property type="match status" value="1"/>
</dbReference>
<dbReference type="AlphaFoldDB" id="A0A4U8YUJ3"/>
<organism evidence="4 5">
    <name type="scientific">Desulfoluna butyratoxydans</name>
    <dbReference type="NCBI Taxonomy" id="231438"/>
    <lineage>
        <taxon>Bacteria</taxon>
        <taxon>Pseudomonadati</taxon>
        <taxon>Thermodesulfobacteriota</taxon>
        <taxon>Desulfobacteria</taxon>
        <taxon>Desulfobacterales</taxon>
        <taxon>Desulfolunaceae</taxon>
        <taxon>Desulfoluna</taxon>
    </lineage>
</organism>
<keyword evidence="2" id="KW-1283">Bacterial microcompartment</keyword>
<evidence type="ECO:0000313" key="5">
    <source>
        <dbReference type="Proteomes" id="UP000507962"/>
    </source>
</evidence>
<dbReference type="InterPro" id="IPR044870">
    <property type="entry name" value="BMC_CP"/>
</dbReference>
<evidence type="ECO:0000256" key="2">
    <source>
        <dbReference type="ARBA" id="ARBA00024446"/>
    </source>
</evidence>
<gene>
    <name evidence="4" type="ORF">MSL71_26700</name>
</gene>
<evidence type="ECO:0000313" key="4">
    <source>
        <dbReference type="EMBL" id="VFQ45013.1"/>
    </source>
</evidence>
<protein>
    <submittedName>
        <fullName evidence="4">Microcompartment protein bacteria</fullName>
    </submittedName>
</protein>